<organism evidence="8 9">
    <name type="scientific">Alternaria alternata</name>
    <name type="common">Alternaria rot fungus</name>
    <name type="synonym">Torula alternata</name>
    <dbReference type="NCBI Taxonomy" id="5599"/>
    <lineage>
        <taxon>Eukaryota</taxon>
        <taxon>Fungi</taxon>
        <taxon>Dikarya</taxon>
        <taxon>Ascomycota</taxon>
        <taxon>Pezizomycotina</taxon>
        <taxon>Dothideomycetes</taxon>
        <taxon>Pleosporomycetidae</taxon>
        <taxon>Pleosporales</taxon>
        <taxon>Pleosporineae</taxon>
        <taxon>Pleosporaceae</taxon>
        <taxon>Alternaria</taxon>
        <taxon>Alternaria sect. Alternaria</taxon>
        <taxon>Alternaria alternata complex</taxon>
    </lineage>
</organism>
<dbReference type="InterPro" id="IPR021858">
    <property type="entry name" value="Fun_TF"/>
</dbReference>
<dbReference type="PANTHER" id="PTHR36206">
    <property type="entry name" value="ASPERCRYPTIN BIOSYNTHESIS CLUSTER-SPECIFIC TRANSCRIPTION REGULATOR ATNN-RELATED"/>
    <property type="match status" value="1"/>
</dbReference>
<dbReference type="Pfam" id="PF00172">
    <property type="entry name" value="Zn_clus"/>
    <property type="match status" value="1"/>
</dbReference>
<keyword evidence="9" id="KW-1185">Reference proteome</keyword>
<sequence>MSLNTVAGASQHSRKYNPKVKTGCKTCKKRRVKCDEDRPYCLKCTSTGRKCDGYSRMKHAYQTQVISFALDPSRMPQHPVSSFSGSGNAQYLEFYYYHIGPMLSRRFDGDFWCGIVLQMAQAESSVRNAMIALAYLNQTQRGSLANTRHDTSKKDGETSRQFGLHYNKAIRCLVARMSEASYAPETGLVTCVLFACIEFLRADKQNALLHMRNGLYIVSELRRRHGVDTLSRESRTKIIHSGISGPLGMIEKTLVPMFTQGLISALLHGVDVDMEFAFLESTLLNHLHLQTFNSLREARFSYCEMRDASIILARDFAIKLFQGLEPSPSDVERQTHVLACHQTWFRALLAYEENSAFISEEDRLAMVALKIGYYTTYTASACVHDASQMSFDAYLDSFKTIIYHAKFLVNKTVNTASPAQEQRMHSGASANFTFDTCLVPALYYVALRCRHPSTRRAAIALLSRDLPREGLWDPDLYRIVAERIVEIEEKEVDGRGWPVERTRLWSASVTADVGEESGLRSDFLFARDVGRGMGNTWSEKKVPSVAELYVEVCNAT</sequence>
<evidence type="ECO:0000256" key="6">
    <source>
        <dbReference type="ARBA" id="ARBA00023242"/>
    </source>
</evidence>
<keyword evidence="2" id="KW-0862">Zinc</keyword>
<dbReference type="Pfam" id="PF11951">
    <property type="entry name" value="Fungal_trans_2"/>
    <property type="match status" value="1"/>
</dbReference>
<evidence type="ECO:0000256" key="2">
    <source>
        <dbReference type="ARBA" id="ARBA00022833"/>
    </source>
</evidence>
<proteinExistence type="predicted"/>
<evidence type="ECO:0000256" key="5">
    <source>
        <dbReference type="ARBA" id="ARBA00023163"/>
    </source>
</evidence>
<reference evidence="8 9" key="1">
    <citation type="submission" date="2016-05" db="EMBL/GenBank/DDBJ databases">
        <title>Comparative analysis of secretome profiles of manganese(II)-oxidizing ascomycete fungi.</title>
        <authorList>
            <consortium name="DOE Joint Genome Institute"/>
            <person name="Zeiner C.A."/>
            <person name="Purvine S.O."/>
            <person name="Zink E.M."/>
            <person name="Wu S."/>
            <person name="Pasa-Tolic L."/>
            <person name="Chaput D.L."/>
            <person name="Haridas S."/>
            <person name="Grigoriev I.V."/>
            <person name="Santelli C.M."/>
            <person name="Hansel C.M."/>
        </authorList>
    </citation>
    <scope>NUCLEOTIDE SEQUENCE [LARGE SCALE GENOMIC DNA]</scope>
    <source>
        <strain evidence="8 9">SRC1lrK2f</strain>
    </source>
</reference>
<dbReference type="SUPFAM" id="SSF57701">
    <property type="entry name" value="Zn2/Cys6 DNA-binding domain"/>
    <property type="match status" value="1"/>
</dbReference>
<evidence type="ECO:0000259" key="7">
    <source>
        <dbReference type="PROSITE" id="PS50048"/>
    </source>
</evidence>
<keyword evidence="1" id="KW-0479">Metal-binding</keyword>
<dbReference type="GeneID" id="29118282"/>
<dbReference type="KEGG" id="aalt:CC77DRAFT_668705"/>
<evidence type="ECO:0000256" key="3">
    <source>
        <dbReference type="ARBA" id="ARBA00023015"/>
    </source>
</evidence>
<keyword evidence="3" id="KW-0805">Transcription regulation</keyword>
<evidence type="ECO:0000313" key="8">
    <source>
        <dbReference type="EMBL" id="OAG13504.1"/>
    </source>
</evidence>
<dbReference type="Proteomes" id="UP000077248">
    <property type="component" value="Unassembled WGS sequence"/>
</dbReference>
<evidence type="ECO:0000256" key="4">
    <source>
        <dbReference type="ARBA" id="ARBA00023125"/>
    </source>
</evidence>
<keyword evidence="6" id="KW-0539">Nucleus</keyword>
<dbReference type="CDD" id="cd00067">
    <property type="entry name" value="GAL4"/>
    <property type="match status" value="1"/>
</dbReference>
<protein>
    <recommendedName>
        <fullName evidence="7">Zn(2)-C6 fungal-type domain-containing protein</fullName>
    </recommendedName>
</protein>
<name>A0A177D1G1_ALTAL</name>
<dbReference type="GO" id="GO:0008270">
    <property type="term" value="F:zinc ion binding"/>
    <property type="evidence" value="ECO:0007669"/>
    <property type="project" value="InterPro"/>
</dbReference>
<dbReference type="OMA" id="IREACME"/>
<dbReference type="SMART" id="SM00066">
    <property type="entry name" value="GAL4"/>
    <property type="match status" value="1"/>
</dbReference>
<evidence type="ECO:0000313" key="9">
    <source>
        <dbReference type="Proteomes" id="UP000077248"/>
    </source>
</evidence>
<gene>
    <name evidence="8" type="ORF">CC77DRAFT_668705</name>
</gene>
<dbReference type="InterPro" id="IPR001138">
    <property type="entry name" value="Zn2Cys6_DnaBD"/>
</dbReference>
<evidence type="ECO:0000256" key="1">
    <source>
        <dbReference type="ARBA" id="ARBA00022723"/>
    </source>
</evidence>
<dbReference type="AlphaFoldDB" id="A0A177D1G1"/>
<dbReference type="InterPro" id="IPR036864">
    <property type="entry name" value="Zn2-C6_fun-type_DNA-bd_sf"/>
</dbReference>
<dbReference type="VEuPathDB" id="FungiDB:CC77DRAFT_668705"/>
<dbReference type="PROSITE" id="PS50048">
    <property type="entry name" value="ZN2_CY6_FUNGAL_2"/>
    <property type="match status" value="1"/>
</dbReference>
<keyword evidence="4" id="KW-0238">DNA-binding</keyword>
<feature type="domain" description="Zn(2)-C6 fungal-type" evidence="7">
    <location>
        <begin position="23"/>
        <end position="51"/>
    </location>
</feature>
<dbReference type="PANTHER" id="PTHR36206:SF4">
    <property type="entry name" value="HYPOTHETICAL CONSERVED PROTEIN (EUROFUNG)-RELATED"/>
    <property type="match status" value="1"/>
</dbReference>
<accession>A0A177D1G1</accession>
<dbReference type="GO" id="GO:0000981">
    <property type="term" value="F:DNA-binding transcription factor activity, RNA polymerase II-specific"/>
    <property type="evidence" value="ECO:0007669"/>
    <property type="project" value="InterPro"/>
</dbReference>
<dbReference type="EMBL" id="KV441510">
    <property type="protein sequence ID" value="OAG13504.1"/>
    <property type="molecule type" value="Genomic_DNA"/>
</dbReference>
<dbReference type="Gene3D" id="4.10.240.10">
    <property type="entry name" value="Zn(2)-C6 fungal-type DNA-binding domain"/>
    <property type="match status" value="1"/>
</dbReference>
<keyword evidence="5" id="KW-0804">Transcription</keyword>
<dbReference type="PROSITE" id="PS00463">
    <property type="entry name" value="ZN2_CY6_FUNGAL_1"/>
    <property type="match status" value="1"/>
</dbReference>
<dbReference type="RefSeq" id="XP_018378925.1">
    <property type="nucleotide sequence ID" value="XM_018532688.1"/>
</dbReference>
<dbReference type="InterPro" id="IPR052360">
    <property type="entry name" value="Transcr_Regulatory_Proteins"/>
</dbReference>
<dbReference type="GO" id="GO:0003677">
    <property type="term" value="F:DNA binding"/>
    <property type="evidence" value="ECO:0007669"/>
    <property type="project" value="UniProtKB-KW"/>
</dbReference>